<dbReference type="Pfam" id="PF12412">
    <property type="entry name" value="DUF3667"/>
    <property type="match status" value="1"/>
</dbReference>
<evidence type="ECO:0000256" key="1">
    <source>
        <dbReference type="SAM" id="Phobius"/>
    </source>
</evidence>
<dbReference type="RefSeq" id="WP_353548533.1">
    <property type="nucleotide sequence ID" value="NZ_AP029612.1"/>
</dbReference>
<evidence type="ECO:0008006" key="3">
    <source>
        <dbReference type="Google" id="ProtNLM"/>
    </source>
</evidence>
<keyword evidence="1" id="KW-0472">Membrane</keyword>
<gene>
    <name evidence="2" type="ORF">KACHI17_17760</name>
</gene>
<reference evidence="2" key="1">
    <citation type="submission" date="2024-02" db="EMBL/GenBank/DDBJ databases">
        <title>Sediminibacterium planktonica sp. nov. and Sediminibacterium longus sp. nov., isolated from surface lake and river water.</title>
        <authorList>
            <person name="Watanabe K."/>
            <person name="Takemine S."/>
            <person name="Ishii Y."/>
            <person name="Ogata Y."/>
            <person name="Shindo C."/>
            <person name="Suda W."/>
        </authorList>
    </citation>
    <scope>NUCLEOTIDE SEQUENCE</scope>
    <source>
        <strain evidence="2">KACHI17</strain>
    </source>
</reference>
<organism evidence="2">
    <name type="scientific">Sediminibacterium sp. KACHI17</name>
    <dbReference type="NCBI Taxonomy" id="1751071"/>
    <lineage>
        <taxon>Bacteria</taxon>
        <taxon>Pseudomonadati</taxon>
        <taxon>Bacteroidota</taxon>
        <taxon>Chitinophagia</taxon>
        <taxon>Chitinophagales</taxon>
        <taxon>Chitinophagaceae</taxon>
        <taxon>Sediminibacterium</taxon>
    </lineage>
</organism>
<feature type="transmembrane region" description="Helical" evidence="1">
    <location>
        <begin position="54"/>
        <end position="71"/>
    </location>
</feature>
<dbReference type="AlphaFoldDB" id="A0AAT9GJR7"/>
<feature type="transmembrane region" description="Helical" evidence="1">
    <location>
        <begin position="138"/>
        <end position="164"/>
    </location>
</feature>
<protein>
    <recommendedName>
        <fullName evidence="3">DUF3667 domain-containing protein</fullName>
    </recommendedName>
</protein>
<name>A0AAT9GJR7_9BACT</name>
<dbReference type="InterPro" id="IPR022134">
    <property type="entry name" value="DUF3667"/>
</dbReference>
<sequence>MKKLTWKSLSDEFIHFFTHAEHSFIYTSRSLFTQPGHIVKEFLDGKRKKVHKPITFVLIWFAIYKIITAGYDSLSLWLDLEKFTRSEPALRVLWHGTKNKTLIQYENFITILIVAPLLVLLGWIVFRNTKTSFIERWVALIYGSAYTTIISTLLATFGFICRIFQLPLRTGIMNDFYLLIYFISIAWFIYSFEKVFQPGSSKMKRLVIAFLMSLVANYSADIIWYILYRSFPE</sequence>
<feature type="transmembrane region" description="Helical" evidence="1">
    <location>
        <begin position="176"/>
        <end position="193"/>
    </location>
</feature>
<keyword evidence="1" id="KW-0812">Transmembrane</keyword>
<dbReference type="EMBL" id="AP029612">
    <property type="protein sequence ID" value="BFG70895.1"/>
    <property type="molecule type" value="Genomic_DNA"/>
</dbReference>
<keyword evidence="1" id="KW-1133">Transmembrane helix</keyword>
<evidence type="ECO:0000313" key="2">
    <source>
        <dbReference type="EMBL" id="BFG70895.1"/>
    </source>
</evidence>
<accession>A0AAT9GJR7</accession>
<proteinExistence type="predicted"/>
<feature type="transmembrane region" description="Helical" evidence="1">
    <location>
        <begin position="108"/>
        <end position="126"/>
    </location>
</feature>
<feature type="transmembrane region" description="Helical" evidence="1">
    <location>
        <begin position="205"/>
        <end position="227"/>
    </location>
</feature>